<dbReference type="RefSeq" id="WP_125549361.1">
    <property type="nucleotide sequence ID" value="NZ_JBGQPK010000041.1"/>
</dbReference>
<dbReference type="Gene3D" id="1.10.1200.90">
    <property type="entry name" value="DsbA-like domain"/>
    <property type="match status" value="1"/>
</dbReference>
<dbReference type="InterPro" id="IPR012336">
    <property type="entry name" value="Thioredoxin-like_fold"/>
</dbReference>
<evidence type="ECO:0000313" key="2">
    <source>
        <dbReference type="EMBL" id="MFL2029809.1"/>
    </source>
</evidence>
<name>A0ABW8UIU4_9LACO</name>
<dbReference type="Gene3D" id="3.40.30.10">
    <property type="entry name" value="Glutaredoxin"/>
    <property type="match status" value="1"/>
</dbReference>
<dbReference type="Pfam" id="PF13462">
    <property type="entry name" value="Thioredoxin_4"/>
    <property type="match status" value="1"/>
</dbReference>
<comment type="caution">
    <text evidence="2">The sequence shown here is derived from an EMBL/GenBank/DDBJ whole genome shotgun (WGS) entry which is preliminary data.</text>
</comment>
<proteinExistence type="predicted"/>
<dbReference type="SUPFAM" id="SSF52833">
    <property type="entry name" value="Thioredoxin-like"/>
    <property type="match status" value="1"/>
</dbReference>
<dbReference type="Proteomes" id="UP001625389">
    <property type="component" value="Unassembled WGS sequence"/>
</dbReference>
<organism evidence="2 3">
    <name type="scientific">Loigolactobacillus zhaoyuanensis</name>
    <dbReference type="NCBI Taxonomy" id="2486017"/>
    <lineage>
        <taxon>Bacteria</taxon>
        <taxon>Bacillati</taxon>
        <taxon>Bacillota</taxon>
        <taxon>Bacilli</taxon>
        <taxon>Lactobacillales</taxon>
        <taxon>Lactobacillaceae</taxon>
        <taxon>Loigolactobacillus</taxon>
    </lineage>
</organism>
<evidence type="ECO:0000259" key="1">
    <source>
        <dbReference type="Pfam" id="PF13462"/>
    </source>
</evidence>
<keyword evidence="3" id="KW-1185">Reference proteome</keyword>
<dbReference type="EMBL" id="JBGQPK010000041">
    <property type="protein sequence ID" value="MFL2029809.1"/>
    <property type="molecule type" value="Genomic_DNA"/>
</dbReference>
<sequence>MSDVQFTAEAALNFGPANADHQVVLILNLGCPDSRQWYLNNRQALFFATDSGSIKLQLKFWNKPVADLANGNIANKFIDYSQPKAALAYIDAVYAQQNELNAAVDAIEFIKTNFKTSTTTEPATIAAIDTEVAHNQITSLPTVIFDDQIYAEDTLVPLTTLLDN</sequence>
<reference evidence="2 3" key="1">
    <citation type="submission" date="2024-08" db="EMBL/GenBank/DDBJ databases">
        <authorList>
            <person name="Arias E."/>
        </authorList>
    </citation>
    <scope>NUCLEOTIDE SEQUENCE [LARGE SCALE GENOMIC DNA]</scope>
    <source>
        <strain evidence="2 3">FAM 25317</strain>
    </source>
</reference>
<dbReference type="InterPro" id="IPR036249">
    <property type="entry name" value="Thioredoxin-like_sf"/>
</dbReference>
<accession>A0ABW8UIU4</accession>
<evidence type="ECO:0000313" key="3">
    <source>
        <dbReference type="Proteomes" id="UP001625389"/>
    </source>
</evidence>
<gene>
    <name evidence="2" type="ORF">ACEN34_09285</name>
</gene>
<protein>
    <submittedName>
        <fullName evidence="2">Thioredoxin domain-containing protein</fullName>
    </submittedName>
</protein>
<feature type="domain" description="Thioredoxin-like fold" evidence="1">
    <location>
        <begin position="13"/>
        <end position="160"/>
    </location>
</feature>